<accession>A0A7C4ETH8</accession>
<proteinExistence type="predicted"/>
<keyword evidence="6 11" id="KW-0418">Kinase</keyword>
<comment type="caution">
    <text evidence="11">The sequence shown here is derived from an EMBL/GenBank/DDBJ whole genome shotgun (WGS) entry which is preliminary data.</text>
</comment>
<name>A0A7C4ETH8_9BACT</name>
<keyword evidence="5" id="KW-0547">Nucleotide-binding</keyword>
<dbReference type="Pfam" id="PF00512">
    <property type="entry name" value="HisKA"/>
    <property type="match status" value="1"/>
</dbReference>
<evidence type="ECO:0000256" key="7">
    <source>
        <dbReference type="ARBA" id="ARBA00022840"/>
    </source>
</evidence>
<dbReference type="InterPro" id="IPR005467">
    <property type="entry name" value="His_kinase_dom"/>
</dbReference>
<dbReference type="Gene3D" id="1.10.287.130">
    <property type="match status" value="1"/>
</dbReference>
<evidence type="ECO:0000256" key="4">
    <source>
        <dbReference type="ARBA" id="ARBA00022679"/>
    </source>
</evidence>
<dbReference type="InterPro" id="IPR036097">
    <property type="entry name" value="HisK_dim/P_sf"/>
</dbReference>
<evidence type="ECO:0000256" key="6">
    <source>
        <dbReference type="ARBA" id="ARBA00022777"/>
    </source>
</evidence>
<organism evidence="11">
    <name type="scientific">Desulfomonile tiedjei</name>
    <dbReference type="NCBI Taxonomy" id="2358"/>
    <lineage>
        <taxon>Bacteria</taxon>
        <taxon>Pseudomonadati</taxon>
        <taxon>Thermodesulfobacteriota</taxon>
        <taxon>Desulfomonilia</taxon>
        <taxon>Desulfomonilales</taxon>
        <taxon>Desulfomonilaceae</taxon>
        <taxon>Desulfomonile</taxon>
    </lineage>
</organism>
<dbReference type="Pfam" id="PF02518">
    <property type="entry name" value="HATPase_c"/>
    <property type="match status" value="1"/>
</dbReference>
<evidence type="ECO:0000313" key="11">
    <source>
        <dbReference type="EMBL" id="HGH61585.1"/>
    </source>
</evidence>
<evidence type="ECO:0000256" key="8">
    <source>
        <dbReference type="ARBA" id="ARBA00023012"/>
    </source>
</evidence>
<dbReference type="PRINTS" id="PR00344">
    <property type="entry name" value="BCTRLSENSOR"/>
</dbReference>
<dbReference type="CDD" id="cd00082">
    <property type="entry name" value="HisKA"/>
    <property type="match status" value="1"/>
</dbReference>
<dbReference type="PANTHER" id="PTHR43065:SF46">
    <property type="entry name" value="C4-DICARBOXYLATE TRANSPORT SENSOR PROTEIN DCTB"/>
    <property type="match status" value="1"/>
</dbReference>
<feature type="transmembrane region" description="Helical" evidence="9">
    <location>
        <begin position="15"/>
        <end position="38"/>
    </location>
</feature>
<dbReference type="Gene3D" id="3.30.565.10">
    <property type="entry name" value="Histidine kinase-like ATPase, C-terminal domain"/>
    <property type="match status" value="1"/>
</dbReference>
<dbReference type="SUPFAM" id="SSF47384">
    <property type="entry name" value="Homodimeric domain of signal transducing histidine kinase"/>
    <property type="match status" value="1"/>
</dbReference>
<protein>
    <recommendedName>
        <fullName evidence="2">histidine kinase</fullName>
        <ecNumber evidence="2">2.7.13.3</ecNumber>
    </recommendedName>
</protein>
<dbReference type="InterPro" id="IPR003594">
    <property type="entry name" value="HATPase_dom"/>
</dbReference>
<evidence type="ECO:0000256" key="9">
    <source>
        <dbReference type="SAM" id="Phobius"/>
    </source>
</evidence>
<dbReference type="InterPro" id="IPR004358">
    <property type="entry name" value="Sig_transdc_His_kin-like_C"/>
</dbReference>
<keyword evidence="9" id="KW-0472">Membrane</keyword>
<keyword evidence="8" id="KW-0902">Two-component regulatory system</keyword>
<keyword evidence="7" id="KW-0067">ATP-binding</keyword>
<dbReference type="EMBL" id="DTGT01000314">
    <property type="protein sequence ID" value="HGH61585.1"/>
    <property type="molecule type" value="Genomic_DNA"/>
</dbReference>
<keyword evidence="4" id="KW-0808">Transferase</keyword>
<dbReference type="CDD" id="cd18773">
    <property type="entry name" value="PDC1_HK_sensor"/>
    <property type="match status" value="1"/>
</dbReference>
<dbReference type="EC" id="2.7.13.3" evidence="2"/>
<evidence type="ECO:0000259" key="10">
    <source>
        <dbReference type="PROSITE" id="PS50109"/>
    </source>
</evidence>
<dbReference type="SUPFAM" id="SSF55874">
    <property type="entry name" value="ATPase domain of HSP90 chaperone/DNA topoisomerase II/histidine kinase"/>
    <property type="match status" value="1"/>
</dbReference>
<dbReference type="GO" id="GO:0005524">
    <property type="term" value="F:ATP binding"/>
    <property type="evidence" value="ECO:0007669"/>
    <property type="project" value="UniProtKB-KW"/>
</dbReference>
<keyword evidence="9" id="KW-1133">Transmembrane helix</keyword>
<dbReference type="PROSITE" id="PS50109">
    <property type="entry name" value="HIS_KIN"/>
    <property type="match status" value="1"/>
</dbReference>
<keyword evidence="3" id="KW-0597">Phosphoprotein</keyword>
<dbReference type="PANTHER" id="PTHR43065">
    <property type="entry name" value="SENSOR HISTIDINE KINASE"/>
    <property type="match status" value="1"/>
</dbReference>
<keyword evidence="9" id="KW-0812">Transmembrane</keyword>
<sequence>MKVSRTTHRVLRRDIFIVSLCFSFIPTLLVVGCLYYVFQSAQADAMADALVRLAQNVKRELDIFFQDQSAQLVTIAHTHTLASLGDERYLGSIFDLIRSRSSSVVDIGVINERGAHVAYVGPHYEELKAVNYANEDWFCAVMETGVFISDVFLGFRKIPHVIIAAARREGGQTWILRATINTNVIHALVDGARLGKKGDALVVNGAGVLQVSSRFHGSLLTTLARPEIAIASESMDLKRPCNGLDSICAICRLENPKWTLILTADLSEHMGALLESRWWALLIIFLGMCAVIAAAFLVAKRLSDKSAQQETERARAEELMIQSNKMAALGKLAAGVAHEINNPLQIISDQAGWLKDLLGEEDVKGSASFSEFKEAAVKIQRAVDRCRSITHRLLAFGRRMEPSQESVDVNDALREVVTLLESEAAHRGIRMVTDFDQAAPTIVTDKKQLQQAFLNLLDNAVDAAGKEGTVTVKTQFVSGAPDQIVVSIADSGPGIPPELMERIFEPFFTTKGGAGSVGLGLSVVHSILEGLGGSIRVESELGRGATFVITLPVADGQGLSRFSAS</sequence>
<evidence type="ECO:0000256" key="5">
    <source>
        <dbReference type="ARBA" id="ARBA00022741"/>
    </source>
</evidence>
<feature type="transmembrane region" description="Helical" evidence="9">
    <location>
        <begin position="278"/>
        <end position="299"/>
    </location>
</feature>
<gene>
    <name evidence="11" type="ORF">ENV54_09835</name>
</gene>
<reference evidence="11" key="1">
    <citation type="journal article" date="2020" name="mSystems">
        <title>Genome- and Community-Level Interaction Insights into Carbon Utilization and Element Cycling Functions of Hydrothermarchaeota in Hydrothermal Sediment.</title>
        <authorList>
            <person name="Zhou Z."/>
            <person name="Liu Y."/>
            <person name="Xu W."/>
            <person name="Pan J."/>
            <person name="Luo Z.H."/>
            <person name="Li M."/>
        </authorList>
    </citation>
    <scope>NUCLEOTIDE SEQUENCE [LARGE SCALE GENOMIC DNA]</scope>
    <source>
        <strain evidence="11">SpSt-769</strain>
    </source>
</reference>
<evidence type="ECO:0000256" key="2">
    <source>
        <dbReference type="ARBA" id="ARBA00012438"/>
    </source>
</evidence>
<dbReference type="SMART" id="SM00388">
    <property type="entry name" value="HisKA"/>
    <property type="match status" value="1"/>
</dbReference>
<dbReference type="InterPro" id="IPR036890">
    <property type="entry name" value="HATPase_C_sf"/>
</dbReference>
<dbReference type="SMART" id="SM00387">
    <property type="entry name" value="HATPase_c"/>
    <property type="match status" value="1"/>
</dbReference>
<evidence type="ECO:0000256" key="3">
    <source>
        <dbReference type="ARBA" id="ARBA00022553"/>
    </source>
</evidence>
<feature type="domain" description="Histidine kinase" evidence="10">
    <location>
        <begin position="335"/>
        <end position="555"/>
    </location>
</feature>
<dbReference type="AlphaFoldDB" id="A0A7C4ETH8"/>
<dbReference type="GO" id="GO:0000155">
    <property type="term" value="F:phosphorelay sensor kinase activity"/>
    <property type="evidence" value="ECO:0007669"/>
    <property type="project" value="InterPro"/>
</dbReference>
<dbReference type="PROSITE" id="PS51257">
    <property type="entry name" value="PROKAR_LIPOPROTEIN"/>
    <property type="match status" value="1"/>
</dbReference>
<comment type="catalytic activity">
    <reaction evidence="1">
        <text>ATP + protein L-histidine = ADP + protein N-phospho-L-histidine.</text>
        <dbReference type="EC" id="2.7.13.3"/>
    </reaction>
</comment>
<dbReference type="InterPro" id="IPR003661">
    <property type="entry name" value="HisK_dim/P_dom"/>
</dbReference>
<evidence type="ECO:0000256" key="1">
    <source>
        <dbReference type="ARBA" id="ARBA00000085"/>
    </source>
</evidence>